<comment type="caution">
    <text evidence="2">The sequence shown here is derived from an EMBL/GenBank/DDBJ whole genome shotgun (WGS) entry which is preliminary data.</text>
</comment>
<evidence type="ECO:0000313" key="3">
    <source>
        <dbReference type="Proteomes" id="UP000272117"/>
    </source>
</evidence>
<dbReference type="OrthoDB" id="8595425at2"/>
<evidence type="ECO:0000259" key="1">
    <source>
        <dbReference type="Pfam" id="PF13788"/>
    </source>
</evidence>
<sequence length="118" mass="13315">MNIIPKEIQGVPYALLESDAIEIHTVQDAIDLIGNSGYQGAQKVIVRKENLHPDFFDLKTKLAGEILQKFSNYQMQLAIVGDFTQYTSHSLQDFMQESNKQGRINFVGTLEEAQEKLA</sequence>
<keyword evidence="3" id="KW-1185">Reference proteome</keyword>
<dbReference type="InterPro" id="IPR025438">
    <property type="entry name" value="DUF4180"/>
</dbReference>
<gene>
    <name evidence="2" type="ORF">EFB08_19775</name>
</gene>
<dbReference type="EMBL" id="RJJD01000021">
    <property type="protein sequence ID" value="RNI22355.1"/>
    <property type="molecule type" value="Genomic_DNA"/>
</dbReference>
<dbReference type="Pfam" id="PF13788">
    <property type="entry name" value="DUF4180"/>
    <property type="match status" value="1"/>
</dbReference>
<dbReference type="RefSeq" id="WP_123128713.1">
    <property type="nucleotide sequence ID" value="NZ_RJJD01000021.1"/>
</dbReference>
<organism evidence="2 3">
    <name type="scientific">Rufibacter latericius</name>
    <dbReference type="NCBI Taxonomy" id="2487040"/>
    <lineage>
        <taxon>Bacteria</taxon>
        <taxon>Pseudomonadati</taxon>
        <taxon>Bacteroidota</taxon>
        <taxon>Cytophagia</taxon>
        <taxon>Cytophagales</taxon>
        <taxon>Hymenobacteraceae</taxon>
        <taxon>Rufibacter</taxon>
    </lineage>
</organism>
<feature type="domain" description="DUF4180" evidence="1">
    <location>
        <begin position="9"/>
        <end position="117"/>
    </location>
</feature>
<dbReference type="AlphaFoldDB" id="A0A3M9MAY8"/>
<protein>
    <submittedName>
        <fullName evidence="2">DUF4180 domain-containing protein</fullName>
    </submittedName>
</protein>
<proteinExistence type="predicted"/>
<evidence type="ECO:0000313" key="2">
    <source>
        <dbReference type="EMBL" id="RNI22355.1"/>
    </source>
</evidence>
<accession>A0A3M9MAY8</accession>
<name>A0A3M9MAY8_9BACT</name>
<dbReference type="Proteomes" id="UP000272117">
    <property type="component" value="Unassembled WGS sequence"/>
</dbReference>
<reference evidence="2 3" key="1">
    <citation type="submission" date="2018-11" db="EMBL/GenBank/DDBJ databases">
        <title>Rufibacter latericius sp. nov., isolated from water in Baiyang Lake.</title>
        <authorList>
            <person name="Yang Y."/>
        </authorList>
    </citation>
    <scope>NUCLEOTIDE SEQUENCE [LARGE SCALE GENOMIC DNA]</scope>
    <source>
        <strain evidence="2 3">R-22-1c-1</strain>
    </source>
</reference>